<proteinExistence type="inferred from homology"/>
<accession>A0A8C6Y281</accession>
<dbReference type="GO" id="GO:1990599">
    <property type="term" value="F:3' overhang single-stranded DNA endodeoxyribonuclease activity"/>
    <property type="evidence" value="ECO:0007669"/>
    <property type="project" value="Ensembl"/>
</dbReference>
<dbReference type="InterPro" id="IPR029060">
    <property type="entry name" value="PIN-like_dom_sf"/>
</dbReference>
<dbReference type="GO" id="GO:0006303">
    <property type="term" value="P:double-strand break repair via nonhomologous end joining"/>
    <property type="evidence" value="ECO:0007669"/>
    <property type="project" value="Ensembl"/>
</dbReference>
<evidence type="ECO:0000313" key="4">
    <source>
        <dbReference type="Proteomes" id="UP000694559"/>
    </source>
</evidence>
<reference evidence="3" key="1">
    <citation type="submission" date="2025-08" db="UniProtKB">
        <authorList>
            <consortium name="Ensembl"/>
        </authorList>
    </citation>
    <scope>IDENTIFICATION</scope>
</reference>
<evidence type="ECO:0000256" key="2">
    <source>
        <dbReference type="SAM" id="MobiDB-lite"/>
    </source>
</evidence>
<evidence type="ECO:0000313" key="3">
    <source>
        <dbReference type="Ensembl" id="ENSNNAP00000023402.1"/>
    </source>
</evidence>
<gene>
    <name evidence="3" type="primary">ASTE1</name>
</gene>
<feature type="region of interest" description="Disordered" evidence="2">
    <location>
        <begin position="624"/>
        <end position="644"/>
    </location>
</feature>
<dbReference type="GeneTree" id="ENSGT00390000010145"/>
<organism evidence="3 4">
    <name type="scientific">Naja naja</name>
    <name type="common">Indian cobra</name>
    <dbReference type="NCBI Taxonomy" id="35670"/>
    <lineage>
        <taxon>Eukaryota</taxon>
        <taxon>Metazoa</taxon>
        <taxon>Chordata</taxon>
        <taxon>Craniata</taxon>
        <taxon>Vertebrata</taxon>
        <taxon>Euteleostomi</taxon>
        <taxon>Lepidosauria</taxon>
        <taxon>Squamata</taxon>
        <taxon>Bifurcata</taxon>
        <taxon>Unidentata</taxon>
        <taxon>Episquamata</taxon>
        <taxon>Toxicofera</taxon>
        <taxon>Serpentes</taxon>
        <taxon>Colubroidea</taxon>
        <taxon>Elapidae</taxon>
        <taxon>Elapinae</taxon>
        <taxon>Naja</taxon>
    </lineage>
</organism>
<sequence length="671" mass="77101">MGIHGLTSYVGEHSEFFVDLQLRNTDVIIDGNNLYHHLYFDSNLDIRHGGDYDSFTDITRQFFQSLAVCHIQPYVVLDGGNDASNKKFATLKERAREKIQAAHSLSCGGGGSVLPLLVREVFKQILTELQVPFVQSFSEADRDIVSLANHLSCPVLTLDSDFCIFDLQSGYCPLNYFQWRNLCKCKDSQEYYIPTRRFSLERFCRHFNMNKTLLPLFAVMSGNDYINLPAMEVFFSKIHLPIEKSRRKSRKHDRIQGLLNWLSRFADLSEAMENVLEYFKKNEKEDIRQLLSSFMGEYEPSNVNLKDFFQSGMYESEEMKKLKLPQWIETHLIKGQLAPFVSDALILRSTILPVQVENMQRDSAHSITLPIRQVIYWLLLNIAPSSLSPPLNKQPTSFPPVFYEFDRLQKSLKKSSVHVAELAQKFPDSRSTECNLRELFMRLLFLFEAFGVSACILEPVPCLLQLPMAVTCYWTQFSEPKVTLQHIKALLLGVTFGELDKILHIPGRFREDQSCLQAGLHLNQLFCRPLPEPDLTQGLSVINFSLLIVITPGLFHTLGISPKLSYTKPFFFFIFDRLYNGTLVHRLYHQLKSNSTPENFLSTSPKIYKLYCSMVQIVKDSTPPGFFQKSKSPRKKNKKIASKLPDTRESTMMDTLPFCSTNRFATLAIEN</sequence>
<feature type="compositionally biased region" description="Basic residues" evidence="2">
    <location>
        <begin position="631"/>
        <end position="641"/>
    </location>
</feature>
<dbReference type="Proteomes" id="UP000694559">
    <property type="component" value="Unplaced"/>
</dbReference>
<dbReference type="PANTHER" id="PTHR15665">
    <property type="entry name" value="ASTEROID PROTEIN"/>
    <property type="match status" value="1"/>
</dbReference>
<keyword evidence="4" id="KW-1185">Reference proteome</keyword>
<dbReference type="Gene3D" id="3.40.50.1010">
    <property type="entry name" value="5'-nuclease"/>
    <property type="match status" value="1"/>
</dbReference>
<dbReference type="InterPro" id="IPR026832">
    <property type="entry name" value="Asteroid"/>
</dbReference>
<dbReference type="OrthoDB" id="25987at2759"/>
<dbReference type="OMA" id="LPEWIQL"/>
<reference evidence="3" key="2">
    <citation type="submission" date="2025-09" db="UniProtKB">
        <authorList>
            <consortium name="Ensembl"/>
        </authorList>
    </citation>
    <scope>IDENTIFICATION</scope>
</reference>
<dbReference type="SUPFAM" id="SSF88723">
    <property type="entry name" value="PIN domain-like"/>
    <property type="match status" value="1"/>
</dbReference>
<evidence type="ECO:0000256" key="1">
    <source>
        <dbReference type="ARBA" id="ARBA00007398"/>
    </source>
</evidence>
<comment type="similarity">
    <text evidence="1">Belongs to the asteroid family.</text>
</comment>
<dbReference type="GO" id="GO:0000724">
    <property type="term" value="P:double-strand break repair via homologous recombination"/>
    <property type="evidence" value="ECO:0007669"/>
    <property type="project" value="Ensembl"/>
</dbReference>
<name>A0A8C6Y281_NAJNA</name>
<dbReference type="Ensembl" id="ENSNNAT00000024534.1">
    <property type="protein sequence ID" value="ENSNNAP00000023402.1"/>
    <property type="gene ID" value="ENSNNAG00000015403.1"/>
</dbReference>
<dbReference type="PANTHER" id="PTHR15665:SF1">
    <property type="entry name" value="PROTEIN ASTEROID HOMOLOG 1"/>
    <property type="match status" value="1"/>
</dbReference>
<protein>
    <submittedName>
        <fullName evidence="3">Asteroid homolog 1</fullName>
    </submittedName>
</protein>
<dbReference type="AlphaFoldDB" id="A0A8C6Y281"/>